<evidence type="ECO:0000256" key="5">
    <source>
        <dbReference type="SAM" id="Phobius"/>
    </source>
</evidence>
<dbReference type="PANTHER" id="PTHR10989:SF16">
    <property type="entry name" value="AT02829P-RELATED"/>
    <property type="match status" value="1"/>
</dbReference>
<organism evidence="6 7">
    <name type="scientific">Symbiochloris irregularis</name>
    <dbReference type="NCBI Taxonomy" id="706552"/>
    <lineage>
        <taxon>Eukaryota</taxon>
        <taxon>Viridiplantae</taxon>
        <taxon>Chlorophyta</taxon>
        <taxon>core chlorophytes</taxon>
        <taxon>Trebouxiophyceae</taxon>
        <taxon>Trebouxiales</taxon>
        <taxon>Trebouxiaceae</taxon>
        <taxon>Symbiochloris</taxon>
    </lineage>
</organism>
<keyword evidence="3 5" id="KW-1133">Transmembrane helix</keyword>
<feature type="transmembrane region" description="Helical" evidence="5">
    <location>
        <begin position="79"/>
        <end position="100"/>
    </location>
</feature>
<name>A0AAW1NY19_9CHLO</name>
<dbReference type="Pfam" id="PF04750">
    <property type="entry name" value="Far-17a_AIG1"/>
    <property type="match status" value="1"/>
</dbReference>
<evidence type="ECO:0000256" key="3">
    <source>
        <dbReference type="ARBA" id="ARBA00022989"/>
    </source>
</evidence>
<reference evidence="6 7" key="1">
    <citation type="journal article" date="2024" name="Nat. Commun.">
        <title>Phylogenomics reveals the evolutionary origins of lichenization in chlorophyte algae.</title>
        <authorList>
            <person name="Puginier C."/>
            <person name="Libourel C."/>
            <person name="Otte J."/>
            <person name="Skaloud P."/>
            <person name="Haon M."/>
            <person name="Grisel S."/>
            <person name="Petersen M."/>
            <person name="Berrin J.G."/>
            <person name="Delaux P.M."/>
            <person name="Dal Grande F."/>
            <person name="Keller J."/>
        </authorList>
    </citation>
    <scope>NUCLEOTIDE SEQUENCE [LARGE SCALE GENOMIC DNA]</scope>
    <source>
        <strain evidence="6 7">SAG 2036</strain>
    </source>
</reference>
<evidence type="ECO:0000256" key="1">
    <source>
        <dbReference type="ARBA" id="ARBA00004127"/>
    </source>
</evidence>
<dbReference type="InterPro" id="IPR006838">
    <property type="entry name" value="ADTRP_AIG1"/>
</dbReference>
<evidence type="ECO:0000256" key="2">
    <source>
        <dbReference type="ARBA" id="ARBA00022692"/>
    </source>
</evidence>
<gene>
    <name evidence="6" type="ORF">WJX73_001145</name>
</gene>
<evidence type="ECO:0000313" key="7">
    <source>
        <dbReference type="Proteomes" id="UP001465755"/>
    </source>
</evidence>
<feature type="transmembrane region" description="Helical" evidence="5">
    <location>
        <begin position="112"/>
        <end position="132"/>
    </location>
</feature>
<comment type="caution">
    <text evidence="6">The sequence shown here is derived from an EMBL/GenBank/DDBJ whole genome shotgun (WGS) entry which is preliminary data.</text>
</comment>
<dbReference type="Proteomes" id="UP001465755">
    <property type="component" value="Unassembled WGS sequence"/>
</dbReference>
<accession>A0AAW1NY19</accession>
<feature type="transmembrane region" description="Helical" evidence="5">
    <location>
        <begin position="152"/>
        <end position="171"/>
    </location>
</feature>
<comment type="subcellular location">
    <subcellularLocation>
        <location evidence="1">Endomembrane system</location>
        <topology evidence="1">Multi-pass membrane protein</topology>
    </subcellularLocation>
</comment>
<evidence type="ECO:0000313" key="6">
    <source>
        <dbReference type="EMBL" id="KAK9800226.1"/>
    </source>
</evidence>
<feature type="transmembrane region" description="Helical" evidence="5">
    <location>
        <begin position="183"/>
        <end position="206"/>
    </location>
</feature>
<dbReference type="GO" id="GO:0016020">
    <property type="term" value="C:membrane"/>
    <property type="evidence" value="ECO:0007669"/>
    <property type="project" value="InterPro"/>
</dbReference>
<proteinExistence type="predicted"/>
<dbReference type="EMBL" id="JALJOQ010000084">
    <property type="protein sequence ID" value="KAK9800226.1"/>
    <property type="molecule type" value="Genomic_DNA"/>
</dbReference>
<dbReference type="GO" id="GO:0012505">
    <property type="term" value="C:endomembrane system"/>
    <property type="evidence" value="ECO:0007669"/>
    <property type="project" value="UniProtKB-SubCell"/>
</dbReference>
<sequence>MAPSKAPAATTLKPLKQHDRAEKHHEAKLQTGEARRSGAALLVHVVAFGWYAYVWLWHFSPAAQHLPGSVGFGWFFKYLTFYTYTFQWIQLFICCCSDLAQGSKRQRLLDRLADDVSCAVFGLANVVTLMFYGLELATKDVEEAGLVDKPLWLGPSVHVLNSVVAWVDLLVSHPRTFSRRSMVLSLGLVCAYTVWILVCSHFNGVFPYPFLNKLPWPKGFCITADG</sequence>
<keyword evidence="4 5" id="KW-0472">Membrane</keyword>
<protein>
    <submittedName>
        <fullName evidence="6">Uncharacterized protein</fullName>
    </submittedName>
</protein>
<evidence type="ECO:0000256" key="4">
    <source>
        <dbReference type="ARBA" id="ARBA00023136"/>
    </source>
</evidence>
<feature type="transmembrane region" description="Helical" evidence="5">
    <location>
        <begin position="38"/>
        <end position="59"/>
    </location>
</feature>
<keyword evidence="2 5" id="KW-0812">Transmembrane</keyword>
<dbReference type="PANTHER" id="PTHR10989">
    <property type="entry name" value="ANDROGEN-INDUCED PROTEIN 1-RELATED"/>
    <property type="match status" value="1"/>
</dbReference>
<keyword evidence="7" id="KW-1185">Reference proteome</keyword>
<dbReference type="AlphaFoldDB" id="A0AAW1NY19"/>